<evidence type="ECO:0000256" key="1">
    <source>
        <dbReference type="ARBA" id="ARBA00022723"/>
    </source>
</evidence>
<keyword evidence="1" id="KW-0479">Metal-binding</keyword>
<evidence type="ECO:0000256" key="4">
    <source>
        <dbReference type="PROSITE-ProRule" id="PRU00175"/>
    </source>
</evidence>
<dbReference type="InterPro" id="IPR001841">
    <property type="entry name" value="Znf_RING"/>
</dbReference>
<dbReference type="AlphaFoldDB" id="L1ISQ3"/>
<dbReference type="HOGENOM" id="CLU_944765_0_0_1"/>
<keyword evidence="2 4" id="KW-0863">Zinc-finger</keyword>
<organism evidence="7">
    <name type="scientific">Guillardia theta (strain CCMP2712)</name>
    <name type="common">Cryptophyte</name>
    <dbReference type="NCBI Taxonomy" id="905079"/>
    <lineage>
        <taxon>Eukaryota</taxon>
        <taxon>Cryptophyceae</taxon>
        <taxon>Pyrenomonadales</taxon>
        <taxon>Geminigeraceae</taxon>
        <taxon>Guillardia</taxon>
    </lineage>
</organism>
<dbReference type="GO" id="GO:0016567">
    <property type="term" value="P:protein ubiquitination"/>
    <property type="evidence" value="ECO:0007669"/>
    <property type="project" value="TreeGrafter"/>
</dbReference>
<dbReference type="Gene3D" id="3.30.40.10">
    <property type="entry name" value="Zinc/RING finger domain, C3HC4 (zinc finger)"/>
    <property type="match status" value="1"/>
</dbReference>
<feature type="domain" description="RING-type" evidence="6">
    <location>
        <begin position="186"/>
        <end position="225"/>
    </location>
</feature>
<reference evidence="7 9" key="1">
    <citation type="journal article" date="2012" name="Nature">
        <title>Algal genomes reveal evolutionary mosaicism and the fate of nucleomorphs.</title>
        <authorList>
            <consortium name="DOE Joint Genome Institute"/>
            <person name="Curtis B.A."/>
            <person name="Tanifuji G."/>
            <person name="Burki F."/>
            <person name="Gruber A."/>
            <person name="Irimia M."/>
            <person name="Maruyama S."/>
            <person name="Arias M.C."/>
            <person name="Ball S.G."/>
            <person name="Gile G.H."/>
            <person name="Hirakawa Y."/>
            <person name="Hopkins J.F."/>
            <person name="Kuo A."/>
            <person name="Rensing S.A."/>
            <person name="Schmutz J."/>
            <person name="Symeonidi A."/>
            <person name="Elias M."/>
            <person name="Eveleigh R.J."/>
            <person name="Herman E.K."/>
            <person name="Klute M.J."/>
            <person name="Nakayama T."/>
            <person name="Obornik M."/>
            <person name="Reyes-Prieto A."/>
            <person name="Armbrust E.V."/>
            <person name="Aves S.J."/>
            <person name="Beiko R.G."/>
            <person name="Coutinho P."/>
            <person name="Dacks J.B."/>
            <person name="Durnford D.G."/>
            <person name="Fast N.M."/>
            <person name="Green B.R."/>
            <person name="Grisdale C.J."/>
            <person name="Hempel F."/>
            <person name="Henrissat B."/>
            <person name="Hoppner M.P."/>
            <person name="Ishida K."/>
            <person name="Kim E."/>
            <person name="Koreny L."/>
            <person name="Kroth P.G."/>
            <person name="Liu Y."/>
            <person name="Malik S.B."/>
            <person name="Maier U.G."/>
            <person name="McRose D."/>
            <person name="Mock T."/>
            <person name="Neilson J.A."/>
            <person name="Onodera N.T."/>
            <person name="Poole A.M."/>
            <person name="Pritham E.J."/>
            <person name="Richards T.A."/>
            <person name="Rocap G."/>
            <person name="Roy S.W."/>
            <person name="Sarai C."/>
            <person name="Schaack S."/>
            <person name="Shirato S."/>
            <person name="Slamovits C.H."/>
            <person name="Spencer D.F."/>
            <person name="Suzuki S."/>
            <person name="Worden A.Z."/>
            <person name="Zauner S."/>
            <person name="Barry K."/>
            <person name="Bell C."/>
            <person name="Bharti A.K."/>
            <person name="Crow J.A."/>
            <person name="Grimwood J."/>
            <person name="Kramer R."/>
            <person name="Lindquist E."/>
            <person name="Lucas S."/>
            <person name="Salamov A."/>
            <person name="McFadden G.I."/>
            <person name="Lane C.E."/>
            <person name="Keeling P.J."/>
            <person name="Gray M.W."/>
            <person name="Grigoriev I.V."/>
            <person name="Archibald J.M."/>
        </authorList>
    </citation>
    <scope>NUCLEOTIDE SEQUENCE</scope>
    <source>
        <strain evidence="7 9">CCMP2712</strain>
    </source>
</reference>
<dbReference type="EnsemblProtists" id="EKX39271">
    <property type="protein sequence ID" value="EKX39271"/>
    <property type="gene ID" value="GUITHDRAFT_154500"/>
</dbReference>
<dbReference type="eggNOG" id="KOG0800">
    <property type="taxonomic scope" value="Eukaryota"/>
</dbReference>
<dbReference type="SMART" id="SM00184">
    <property type="entry name" value="RING"/>
    <property type="match status" value="1"/>
</dbReference>
<dbReference type="STRING" id="905079.L1ISQ3"/>
<gene>
    <name evidence="7" type="ORF">GUITHDRAFT_154500</name>
</gene>
<dbReference type="PROSITE" id="PS50089">
    <property type="entry name" value="ZF_RING_2"/>
    <property type="match status" value="1"/>
</dbReference>
<reference evidence="9" key="2">
    <citation type="submission" date="2012-11" db="EMBL/GenBank/DDBJ databases">
        <authorList>
            <person name="Kuo A."/>
            <person name="Curtis B.A."/>
            <person name="Tanifuji G."/>
            <person name="Burki F."/>
            <person name="Gruber A."/>
            <person name="Irimia M."/>
            <person name="Maruyama S."/>
            <person name="Arias M.C."/>
            <person name="Ball S.G."/>
            <person name="Gile G.H."/>
            <person name="Hirakawa Y."/>
            <person name="Hopkins J.F."/>
            <person name="Rensing S.A."/>
            <person name="Schmutz J."/>
            <person name="Symeonidi A."/>
            <person name="Elias M."/>
            <person name="Eveleigh R.J."/>
            <person name="Herman E.K."/>
            <person name="Klute M.J."/>
            <person name="Nakayama T."/>
            <person name="Obornik M."/>
            <person name="Reyes-Prieto A."/>
            <person name="Armbrust E.V."/>
            <person name="Aves S.J."/>
            <person name="Beiko R.G."/>
            <person name="Coutinho P."/>
            <person name="Dacks J.B."/>
            <person name="Durnford D.G."/>
            <person name="Fast N.M."/>
            <person name="Green B.R."/>
            <person name="Grisdale C."/>
            <person name="Hempe F."/>
            <person name="Henrissat B."/>
            <person name="Hoppner M.P."/>
            <person name="Ishida K.-I."/>
            <person name="Kim E."/>
            <person name="Koreny L."/>
            <person name="Kroth P.G."/>
            <person name="Liu Y."/>
            <person name="Malik S.-B."/>
            <person name="Maier U.G."/>
            <person name="McRose D."/>
            <person name="Mock T."/>
            <person name="Neilson J.A."/>
            <person name="Onodera N.T."/>
            <person name="Poole A.M."/>
            <person name="Pritham E.J."/>
            <person name="Richards T.A."/>
            <person name="Rocap G."/>
            <person name="Roy S.W."/>
            <person name="Sarai C."/>
            <person name="Schaack S."/>
            <person name="Shirato S."/>
            <person name="Slamovits C.H."/>
            <person name="Spencer D.F."/>
            <person name="Suzuki S."/>
            <person name="Worden A.Z."/>
            <person name="Zauner S."/>
            <person name="Barry K."/>
            <person name="Bell C."/>
            <person name="Bharti A.K."/>
            <person name="Crow J.A."/>
            <person name="Grimwood J."/>
            <person name="Kramer R."/>
            <person name="Lindquist E."/>
            <person name="Lucas S."/>
            <person name="Salamov A."/>
            <person name="McFadden G.I."/>
            <person name="Lane C.E."/>
            <person name="Keeling P.J."/>
            <person name="Gray M.W."/>
            <person name="Grigoriev I.V."/>
            <person name="Archibald J.M."/>
        </authorList>
    </citation>
    <scope>NUCLEOTIDE SEQUENCE</scope>
    <source>
        <strain evidence="9">CCMP2712</strain>
    </source>
</reference>
<keyword evidence="9" id="KW-1185">Reference proteome</keyword>
<evidence type="ECO:0000256" key="5">
    <source>
        <dbReference type="SAM" id="MobiDB-lite"/>
    </source>
</evidence>
<dbReference type="KEGG" id="gtt:GUITHDRAFT_154500"/>
<dbReference type="Proteomes" id="UP000011087">
    <property type="component" value="Unassembled WGS sequence"/>
</dbReference>
<dbReference type="GO" id="GO:0008270">
    <property type="term" value="F:zinc ion binding"/>
    <property type="evidence" value="ECO:0007669"/>
    <property type="project" value="UniProtKB-KW"/>
</dbReference>
<feature type="region of interest" description="Disordered" evidence="5">
    <location>
        <begin position="56"/>
        <end position="96"/>
    </location>
</feature>
<evidence type="ECO:0000313" key="8">
    <source>
        <dbReference type="EnsemblProtists" id="EKX39271"/>
    </source>
</evidence>
<accession>L1ISQ3</accession>
<reference evidence="8" key="3">
    <citation type="submission" date="2015-06" db="UniProtKB">
        <authorList>
            <consortium name="EnsemblProtists"/>
        </authorList>
    </citation>
    <scope>IDENTIFICATION</scope>
</reference>
<keyword evidence="3" id="KW-0862">Zinc</keyword>
<dbReference type="PaxDb" id="55529-EKX39271"/>
<dbReference type="InterPro" id="IPR013083">
    <property type="entry name" value="Znf_RING/FYVE/PHD"/>
</dbReference>
<evidence type="ECO:0000313" key="9">
    <source>
        <dbReference type="Proteomes" id="UP000011087"/>
    </source>
</evidence>
<sequence length="295" mass="33429">MESAQHHMTEEMENDVFTDRMILVSVDAQLNRKKTHRRPVCDAVYVPCINRTREVAHGPQIQPEPIAPANSDPTAPADMGTSRKRARSPCPRDCRPRVFRNRRGERVVTVRTEAPGTPLDPLLLQLADEPVCNGGLSRYFLLELLRKVRDSAMMPHSNPAASSHAIDTLTKVPAEELKEENAQTVCAICHENMEGEVRQMPCAHSFHEDCIVNWLQICNNCPCCRCEVESCCPMYNRVKRNSIRGEVREEAMVAPEAIMKTPTPQELLVSLYAACQAHRDTARSQRQQLRKRFSF</sequence>
<dbReference type="GeneID" id="17296005"/>
<dbReference type="GO" id="GO:0061630">
    <property type="term" value="F:ubiquitin protein ligase activity"/>
    <property type="evidence" value="ECO:0007669"/>
    <property type="project" value="TreeGrafter"/>
</dbReference>
<protein>
    <recommendedName>
        <fullName evidence="6">RING-type domain-containing protein</fullName>
    </recommendedName>
</protein>
<evidence type="ECO:0000256" key="2">
    <source>
        <dbReference type="ARBA" id="ARBA00022771"/>
    </source>
</evidence>
<dbReference type="Pfam" id="PF13639">
    <property type="entry name" value="zf-RING_2"/>
    <property type="match status" value="1"/>
</dbReference>
<proteinExistence type="predicted"/>
<dbReference type="PANTHER" id="PTHR15710:SF243">
    <property type="entry name" value="E3 UBIQUITIN-PROTEIN LIGASE PRAJA-2 ISOFORM X1"/>
    <property type="match status" value="1"/>
</dbReference>
<dbReference type="OrthoDB" id="8062037at2759"/>
<evidence type="ECO:0000313" key="7">
    <source>
        <dbReference type="EMBL" id="EKX39271.1"/>
    </source>
</evidence>
<name>L1ISQ3_GUITC</name>
<dbReference type="GO" id="GO:0005737">
    <property type="term" value="C:cytoplasm"/>
    <property type="evidence" value="ECO:0007669"/>
    <property type="project" value="TreeGrafter"/>
</dbReference>
<evidence type="ECO:0000256" key="3">
    <source>
        <dbReference type="ARBA" id="ARBA00022833"/>
    </source>
</evidence>
<dbReference type="PANTHER" id="PTHR15710">
    <property type="entry name" value="E3 UBIQUITIN-PROTEIN LIGASE PRAJA"/>
    <property type="match status" value="1"/>
</dbReference>
<dbReference type="SUPFAM" id="SSF57850">
    <property type="entry name" value="RING/U-box"/>
    <property type="match status" value="1"/>
</dbReference>
<evidence type="ECO:0000259" key="6">
    <source>
        <dbReference type="PROSITE" id="PS50089"/>
    </source>
</evidence>
<dbReference type="RefSeq" id="XP_005826251.1">
    <property type="nucleotide sequence ID" value="XM_005826194.1"/>
</dbReference>
<dbReference type="EMBL" id="JH993041">
    <property type="protein sequence ID" value="EKX39271.1"/>
    <property type="molecule type" value="Genomic_DNA"/>
</dbReference>